<dbReference type="Gene3D" id="3.40.190.10">
    <property type="entry name" value="Periplasmic binding protein-like II"/>
    <property type="match status" value="2"/>
</dbReference>
<sequence>MQIIRNRRHFLAGAAAVGAAGLIGTTTRAQAEAPPEVTSVRLPAFPNVSDCQAAMYVSEELLRAEGIMDVQFVTSGTGPDSADWLANNELDFDWNFPPAHIRSIANGVPITVLAGMHAGCLELFANDSIRSVKDLKGKRVGVDAIFGVPHMLLVIMTASVGLDPNNDINWIASPNFNPVEMFAAGKIDAFLAGPPQPQEMRVRKLGHVILNTSLDRPWSQYFCCMLSGTSDFVQRYPVATKRVLRAMLKAVDLCVSDPEQVARVVVEKRFASSYDYALQAMTDARFDKWREYDAEDTIRFYALRMQETGIVKPGPQTIITEGTYWRFLDELKRELKT</sequence>
<gene>
    <name evidence="2" type="ORF">BQ8794_10209</name>
</gene>
<dbReference type="AlphaFoldDB" id="A0A1R3UYY5"/>
<dbReference type="Pfam" id="PF13379">
    <property type="entry name" value="NMT1_2"/>
    <property type="match status" value="1"/>
</dbReference>
<accession>A0A1R3UYY5</accession>
<reference evidence="3" key="1">
    <citation type="submission" date="2017-01" db="EMBL/GenBank/DDBJ databases">
        <authorList>
            <person name="Brunel B."/>
        </authorList>
    </citation>
    <scope>NUCLEOTIDE SEQUENCE [LARGE SCALE GENOMIC DNA]</scope>
</reference>
<name>A0A1R3UYY5_9HYPH</name>
<evidence type="ECO:0000313" key="3">
    <source>
        <dbReference type="Proteomes" id="UP000188388"/>
    </source>
</evidence>
<dbReference type="RefSeq" id="WP_077372447.1">
    <property type="nucleotide sequence ID" value="NZ_FTPD01000001.1"/>
</dbReference>
<evidence type="ECO:0000313" key="2">
    <source>
        <dbReference type="EMBL" id="SIT52839.1"/>
    </source>
</evidence>
<evidence type="ECO:0000256" key="1">
    <source>
        <dbReference type="SAM" id="SignalP"/>
    </source>
</evidence>
<dbReference type="EMBL" id="FTPD01000001">
    <property type="protein sequence ID" value="SIT52839.1"/>
    <property type="molecule type" value="Genomic_DNA"/>
</dbReference>
<dbReference type="Proteomes" id="UP000188388">
    <property type="component" value="Unassembled WGS sequence"/>
</dbReference>
<dbReference type="InterPro" id="IPR019546">
    <property type="entry name" value="TAT_signal_bac_arc"/>
</dbReference>
<dbReference type="SUPFAM" id="SSF53850">
    <property type="entry name" value="Periplasmic binding protein-like II"/>
    <property type="match status" value="1"/>
</dbReference>
<feature type="chain" id="PRO_5012797232" evidence="1">
    <location>
        <begin position="32"/>
        <end position="337"/>
    </location>
</feature>
<dbReference type="PANTHER" id="PTHR30024">
    <property type="entry name" value="ALIPHATIC SULFONATES-BINDING PROTEIN-RELATED"/>
    <property type="match status" value="1"/>
</dbReference>
<organism evidence="2 3">
    <name type="scientific">Mesorhizobium prunaredense</name>
    <dbReference type="NCBI Taxonomy" id="1631249"/>
    <lineage>
        <taxon>Bacteria</taxon>
        <taxon>Pseudomonadati</taxon>
        <taxon>Pseudomonadota</taxon>
        <taxon>Alphaproteobacteria</taxon>
        <taxon>Hyphomicrobiales</taxon>
        <taxon>Phyllobacteriaceae</taxon>
        <taxon>Mesorhizobium</taxon>
    </lineage>
</organism>
<dbReference type="STRING" id="1631249.BQ8794_10209"/>
<feature type="signal peptide" evidence="1">
    <location>
        <begin position="1"/>
        <end position="31"/>
    </location>
</feature>
<proteinExistence type="predicted"/>
<keyword evidence="3" id="KW-1185">Reference proteome</keyword>
<dbReference type="InterPro" id="IPR006311">
    <property type="entry name" value="TAT_signal"/>
</dbReference>
<keyword evidence="1" id="KW-0732">Signal</keyword>
<dbReference type="NCBIfam" id="TIGR01409">
    <property type="entry name" value="TAT_signal_seq"/>
    <property type="match status" value="1"/>
</dbReference>
<dbReference type="PROSITE" id="PS51318">
    <property type="entry name" value="TAT"/>
    <property type="match status" value="1"/>
</dbReference>
<protein>
    <submittedName>
        <fullName evidence="2">Putative ABC transporter substrate-binding protein</fullName>
    </submittedName>
</protein>